<dbReference type="PATRIC" id="fig|1224164.3.peg.855"/>
<evidence type="ECO:0000256" key="6">
    <source>
        <dbReference type="RuleBase" id="RU365089"/>
    </source>
</evidence>
<name>W5Y6W0_9CORY</name>
<dbReference type="PANTHER" id="PTHR33217">
    <property type="entry name" value="TRANSPOSASE FOR INSERTION SEQUENCE ELEMENT IS1081"/>
    <property type="match status" value="1"/>
</dbReference>
<evidence type="ECO:0000256" key="5">
    <source>
        <dbReference type="ARBA" id="ARBA00023172"/>
    </source>
</evidence>
<dbReference type="HOGENOM" id="CLU_036805_0_1_11"/>
<evidence type="ECO:0000313" key="7">
    <source>
        <dbReference type="EMBL" id="AHI22253.1"/>
    </source>
</evidence>
<keyword evidence="5 6" id="KW-0233">DNA recombination</keyword>
<evidence type="ECO:0000256" key="3">
    <source>
        <dbReference type="ARBA" id="ARBA00022578"/>
    </source>
</evidence>
<sequence>MMTVARRDPADKAKIDAIEQKLLANPEIAKLIDELGTSTTDANDLVRGMLQASITRGLNAEMDAYLGYQAGDRDGKAAVGTDNHRNGSYPKTIDSNYGPVTVDVPRDRAGTFVPTMVPKGSRRLTDIDDLIISLYAGGMTIRDIQHHLATTMGVDISHETISAITDAVLDEVMVWQNRQLDEFYPVIFLDALRIKVRDGGRVINKSAYMAIGVDLEGIKHILGLWIAKEEGASLWAQVCSNLANRGVKDVFIVCCDGLTGLPEAVESTWPGSMVQTCIVHLIRAANRWVSYGDRRAVSAALKKVYTACQRRLKCSPVSTVEM</sequence>
<keyword evidence="6" id="KW-0814">Transposable element</keyword>
<evidence type="ECO:0000256" key="1">
    <source>
        <dbReference type="ARBA" id="ARBA00002190"/>
    </source>
</evidence>
<comment type="similarity">
    <text evidence="2 6">Belongs to the transposase mutator family.</text>
</comment>
<dbReference type="PANTHER" id="PTHR33217:SF8">
    <property type="entry name" value="MUTATOR FAMILY TRANSPOSASE"/>
    <property type="match status" value="1"/>
</dbReference>
<proteinExistence type="inferred from homology"/>
<dbReference type="NCBIfam" id="NF033543">
    <property type="entry name" value="transpos_IS256"/>
    <property type="match status" value="1"/>
</dbReference>
<dbReference type="eggNOG" id="COG3328">
    <property type="taxonomic scope" value="Bacteria"/>
</dbReference>
<organism evidence="7 8">
    <name type="scientific">Corynebacterium vitaeruminis DSM 20294</name>
    <dbReference type="NCBI Taxonomy" id="1224164"/>
    <lineage>
        <taxon>Bacteria</taxon>
        <taxon>Bacillati</taxon>
        <taxon>Actinomycetota</taxon>
        <taxon>Actinomycetes</taxon>
        <taxon>Mycobacteriales</taxon>
        <taxon>Corynebacteriaceae</taxon>
        <taxon>Corynebacterium</taxon>
    </lineage>
</organism>
<dbReference type="Pfam" id="PF00872">
    <property type="entry name" value="Transposase_mut"/>
    <property type="match status" value="1"/>
</dbReference>
<gene>
    <name evidence="7" type="ORF">B843_04320</name>
</gene>
<dbReference type="GO" id="GO:0006313">
    <property type="term" value="P:DNA transposition"/>
    <property type="evidence" value="ECO:0007669"/>
    <property type="project" value="UniProtKB-UniRule"/>
</dbReference>
<keyword evidence="4 6" id="KW-0238">DNA-binding</keyword>
<evidence type="ECO:0000313" key="8">
    <source>
        <dbReference type="Proteomes" id="UP000019222"/>
    </source>
</evidence>
<dbReference type="Proteomes" id="UP000019222">
    <property type="component" value="Chromosome"/>
</dbReference>
<evidence type="ECO:0000256" key="2">
    <source>
        <dbReference type="ARBA" id="ARBA00010961"/>
    </source>
</evidence>
<dbReference type="KEGG" id="cvt:B843_04320"/>
<dbReference type="InterPro" id="IPR001207">
    <property type="entry name" value="Transposase_mutator"/>
</dbReference>
<keyword evidence="3 6" id="KW-0815">Transposition</keyword>
<accession>W5Y6W0</accession>
<dbReference type="GO" id="GO:0004803">
    <property type="term" value="F:transposase activity"/>
    <property type="evidence" value="ECO:0007669"/>
    <property type="project" value="UniProtKB-UniRule"/>
</dbReference>
<reference evidence="7 8" key="1">
    <citation type="submission" date="2013-02" db="EMBL/GenBank/DDBJ databases">
        <title>The complete genome sequence of Corynebacterium vitaeruminis DSM 20294.</title>
        <authorList>
            <person name="Ruckert C."/>
            <person name="Albersmeier A."/>
            <person name="Kalinowski J."/>
        </authorList>
    </citation>
    <scope>NUCLEOTIDE SEQUENCE [LARGE SCALE GENOMIC DNA]</scope>
    <source>
        <strain evidence="8">ATCC 10234</strain>
    </source>
</reference>
<dbReference type="PROSITE" id="PS01007">
    <property type="entry name" value="TRANSPOSASE_MUTATOR"/>
    <property type="match status" value="1"/>
</dbReference>
<evidence type="ECO:0000256" key="4">
    <source>
        <dbReference type="ARBA" id="ARBA00023125"/>
    </source>
</evidence>
<protein>
    <recommendedName>
        <fullName evidence="6">Mutator family transposase</fullName>
    </recommendedName>
</protein>
<dbReference type="EMBL" id="CP004353">
    <property type="protein sequence ID" value="AHI22253.1"/>
    <property type="molecule type" value="Genomic_DNA"/>
</dbReference>
<dbReference type="AlphaFoldDB" id="W5Y6W0"/>
<comment type="function">
    <text evidence="1 6">Required for the transposition of the insertion element.</text>
</comment>
<keyword evidence="8" id="KW-1185">Reference proteome</keyword>
<dbReference type="GO" id="GO:0003677">
    <property type="term" value="F:DNA binding"/>
    <property type="evidence" value="ECO:0007669"/>
    <property type="project" value="UniProtKB-UniRule"/>
</dbReference>